<evidence type="ECO:0000313" key="2">
    <source>
        <dbReference type="Proteomes" id="UP000054032"/>
    </source>
</evidence>
<dbReference type="AlphaFoldDB" id="W6ZD51"/>
<accession>W6ZD51</accession>
<dbReference type="Proteomes" id="UP000054032">
    <property type="component" value="Unassembled WGS sequence"/>
</dbReference>
<dbReference type="GeneID" id="19120590"/>
<gene>
    <name evidence="1" type="ORF">COCMIDRAFT_24438</name>
</gene>
<proteinExistence type="predicted"/>
<keyword evidence="2" id="KW-1185">Reference proteome</keyword>
<protein>
    <submittedName>
        <fullName evidence="1">Uncharacterized protein</fullName>
    </submittedName>
</protein>
<organism evidence="1 2">
    <name type="scientific">Bipolaris oryzae ATCC 44560</name>
    <dbReference type="NCBI Taxonomy" id="930090"/>
    <lineage>
        <taxon>Eukaryota</taxon>
        <taxon>Fungi</taxon>
        <taxon>Dikarya</taxon>
        <taxon>Ascomycota</taxon>
        <taxon>Pezizomycotina</taxon>
        <taxon>Dothideomycetes</taxon>
        <taxon>Pleosporomycetidae</taxon>
        <taxon>Pleosporales</taxon>
        <taxon>Pleosporineae</taxon>
        <taxon>Pleosporaceae</taxon>
        <taxon>Bipolaris</taxon>
    </lineage>
</organism>
<evidence type="ECO:0000313" key="1">
    <source>
        <dbReference type="EMBL" id="EUC47733.1"/>
    </source>
</evidence>
<name>W6ZD51_COCMI</name>
<reference evidence="1 2" key="1">
    <citation type="journal article" date="2013" name="PLoS Genet.">
        <title>Comparative genome structure, secondary metabolite, and effector coding capacity across Cochliobolus pathogens.</title>
        <authorList>
            <person name="Condon B.J."/>
            <person name="Leng Y."/>
            <person name="Wu D."/>
            <person name="Bushley K.E."/>
            <person name="Ohm R.A."/>
            <person name="Otillar R."/>
            <person name="Martin J."/>
            <person name="Schackwitz W."/>
            <person name="Grimwood J."/>
            <person name="MohdZainudin N."/>
            <person name="Xue C."/>
            <person name="Wang R."/>
            <person name="Manning V.A."/>
            <person name="Dhillon B."/>
            <person name="Tu Z.J."/>
            <person name="Steffenson B.J."/>
            <person name="Salamov A."/>
            <person name="Sun H."/>
            <person name="Lowry S."/>
            <person name="LaButti K."/>
            <person name="Han J."/>
            <person name="Copeland A."/>
            <person name="Lindquist E."/>
            <person name="Barry K."/>
            <person name="Schmutz J."/>
            <person name="Baker S.E."/>
            <person name="Ciuffetti L.M."/>
            <person name="Grigoriev I.V."/>
            <person name="Zhong S."/>
            <person name="Turgeon B.G."/>
        </authorList>
    </citation>
    <scope>NUCLEOTIDE SEQUENCE [LARGE SCALE GENOMIC DNA]</scope>
    <source>
        <strain evidence="1 2">ATCC 44560</strain>
    </source>
</reference>
<dbReference type="KEGG" id="bor:COCMIDRAFT_24438"/>
<dbReference type="RefSeq" id="XP_007685745.1">
    <property type="nucleotide sequence ID" value="XM_007687555.1"/>
</dbReference>
<dbReference type="EMBL" id="KI963949">
    <property type="protein sequence ID" value="EUC47733.1"/>
    <property type="molecule type" value="Genomic_DNA"/>
</dbReference>
<sequence length="102" mass="11069">MAAGTTECRASARELLPARFYASAGLGGGYWPACLAWSYSLWGKSIVWCRMGDDGCRAHSCQRAGGAHASLYSKYTQMQSIAEHHMAARLQNRRVPDSTSPG</sequence>
<dbReference type="HOGENOM" id="CLU_2276983_0_0_1"/>